<evidence type="ECO:0000313" key="2">
    <source>
        <dbReference type="EMBL" id="EEW25203.1"/>
    </source>
</evidence>
<feature type="transmembrane region" description="Helical" evidence="1">
    <location>
        <begin position="86"/>
        <end position="106"/>
    </location>
</feature>
<keyword evidence="1" id="KW-1133">Transmembrane helix</keyword>
<name>C8S1N0_9RHOB</name>
<reference evidence="2 3" key="1">
    <citation type="submission" date="2009-08" db="EMBL/GenBank/DDBJ databases">
        <title>The draft genome of Rhodobacter sp. SW2.</title>
        <authorList>
            <consortium name="US DOE Joint Genome Institute (JGI-PGF)"/>
            <person name="Lucas S."/>
            <person name="Copeland A."/>
            <person name="Lapidus A."/>
            <person name="Glavina del Rio T."/>
            <person name="Tice H."/>
            <person name="Bruce D."/>
            <person name="Goodwin L."/>
            <person name="Pitluck S."/>
            <person name="Larimer F."/>
            <person name="Land M.L."/>
            <person name="Hauser L."/>
            <person name="Emerson D."/>
        </authorList>
    </citation>
    <scope>NUCLEOTIDE SEQUENCE [LARGE SCALE GENOMIC DNA]</scope>
    <source>
        <strain evidence="2 3">SW2</strain>
    </source>
</reference>
<feature type="transmembrane region" description="Helical" evidence="1">
    <location>
        <begin position="26"/>
        <end position="44"/>
    </location>
</feature>
<sequence>MSGDAIYFGLPICSYLALCALPKGRVAAIGVSLAAVVAAGFWLAGVGVEVVGDRLALIKVMFAAIALAALLQWLRTQLGAKPPRWIYPALVVLAMAEGGSPAVHMLGM</sequence>
<dbReference type="EMBL" id="ACYY01000011">
    <property type="protein sequence ID" value="EEW25203.1"/>
    <property type="molecule type" value="Genomic_DNA"/>
</dbReference>
<proteinExistence type="predicted"/>
<dbReference type="Proteomes" id="UP000010121">
    <property type="component" value="Unassembled WGS sequence"/>
</dbReference>
<evidence type="ECO:0000256" key="1">
    <source>
        <dbReference type="SAM" id="Phobius"/>
    </source>
</evidence>
<dbReference type="STRING" id="371731.Rsw2DRAFT_1958"/>
<keyword evidence="1" id="KW-0812">Transmembrane</keyword>
<keyword evidence="1" id="KW-0472">Membrane</keyword>
<feature type="transmembrane region" description="Helical" evidence="1">
    <location>
        <begin position="56"/>
        <end position="74"/>
    </location>
</feature>
<gene>
    <name evidence="2" type="ORF">Rsw2DRAFT_1958</name>
</gene>
<dbReference type="OrthoDB" id="9765158at2"/>
<accession>C8S1N0</accession>
<organism evidence="2 3">
    <name type="scientific">Rhodobacter ferrooxidans</name>
    <dbReference type="NCBI Taxonomy" id="371731"/>
    <lineage>
        <taxon>Bacteria</taxon>
        <taxon>Pseudomonadati</taxon>
        <taxon>Pseudomonadota</taxon>
        <taxon>Alphaproteobacteria</taxon>
        <taxon>Rhodobacterales</taxon>
        <taxon>Rhodobacter group</taxon>
        <taxon>Rhodobacter</taxon>
    </lineage>
</organism>
<dbReference type="RefSeq" id="WP_008030466.1">
    <property type="nucleotide sequence ID" value="NZ_ACYY01000011.1"/>
</dbReference>
<keyword evidence="3" id="KW-1185">Reference proteome</keyword>
<protein>
    <submittedName>
        <fullName evidence="2">Uncharacterized protein</fullName>
    </submittedName>
</protein>
<comment type="caution">
    <text evidence="2">The sequence shown here is derived from an EMBL/GenBank/DDBJ whole genome shotgun (WGS) entry which is preliminary data.</text>
</comment>
<evidence type="ECO:0000313" key="3">
    <source>
        <dbReference type="Proteomes" id="UP000010121"/>
    </source>
</evidence>
<dbReference type="AlphaFoldDB" id="C8S1N0"/>